<protein>
    <submittedName>
        <fullName evidence="1">Uncharacterized protein</fullName>
    </submittedName>
</protein>
<name>A0AA90NZI5_9BACI</name>
<dbReference type="RefSeq" id="WP_305160493.1">
    <property type="nucleotide sequence ID" value="NZ_JAUUTP010000011.1"/>
</dbReference>
<dbReference type="AlphaFoldDB" id="A0AA90NZI5"/>
<organism evidence="1 2">
    <name type="scientific">Peribacillus simplex</name>
    <dbReference type="NCBI Taxonomy" id="1478"/>
    <lineage>
        <taxon>Bacteria</taxon>
        <taxon>Bacillati</taxon>
        <taxon>Bacillota</taxon>
        <taxon>Bacilli</taxon>
        <taxon>Bacillales</taxon>
        <taxon>Bacillaceae</taxon>
        <taxon>Peribacillus</taxon>
    </lineage>
</organism>
<evidence type="ECO:0000313" key="2">
    <source>
        <dbReference type="Proteomes" id="UP001178277"/>
    </source>
</evidence>
<proteinExistence type="predicted"/>
<evidence type="ECO:0000313" key="1">
    <source>
        <dbReference type="EMBL" id="MDP1419210.1"/>
    </source>
</evidence>
<comment type="caution">
    <text evidence="1">The sequence shown here is derived from an EMBL/GenBank/DDBJ whole genome shotgun (WGS) entry which is preliminary data.</text>
</comment>
<dbReference type="Proteomes" id="UP001178277">
    <property type="component" value="Unassembled WGS sequence"/>
</dbReference>
<accession>A0AA90NZI5</accession>
<dbReference type="EMBL" id="JAUUTP010000011">
    <property type="protein sequence ID" value="MDP1419210.1"/>
    <property type="molecule type" value="Genomic_DNA"/>
</dbReference>
<reference evidence="1" key="1">
    <citation type="submission" date="2023-07" db="EMBL/GenBank/DDBJ databases">
        <title>Murine gut Bacillus species.</title>
        <authorList>
            <person name="Gutman E."/>
            <person name="Hashuel R."/>
            <person name="Litvak Y."/>
        </authorList>
    </citation>
    <scope>NUCLEOTIDE SEQUENCE</scope>
    <source>
        <strain evidence="1">RU283</strain>
    </source>
</reference>
<gene>
    <name evidence="1" type="ORF">Q8G35_12390</name>
</gene>
<sequence length="156" mass="18527">MKKIIEKDQTEDLKKWMIDNLLRNEELGYANLSNYDDYEFVDKMFFQIIKDFEDHIYGVSNSISFETLSTTTYDKVMVTDCRFSIFNEIEKSIGQNGAIIYVEYENEALWHSKIFLKSNLEEAKEYANILIELELAGLKNKKEEIIHLKENINKRF</sequence>